<dbReference type="InterPro" id="IPR015046">
    <property type="entry name" value="LciA_Immunity-like"/>
</dbReference>
<sequence>MQKDELWQLLSHAYADDEVKQDESLQQIIFQSAKELDKTTDYQLICMKLNQALSTYLLTNHLKAPKCIEQLLVKTAKYAEKYRGAANQSILLGNLFQ</sequence>
<dbReference type="GO" id="GO:0030153">
    <property type="term" value="P:bacteriocin immunity"/>
    <property type="evidence" value="ECO:0007669"/>
    <property type="project" value="UniProtKB-KW"/>
</dbReference>
<dbReference type="Pfam" id="PF08951">
    <property type="entry name" value="EntA_Immun"/>
    <property type="match status" value="1"/>
</dbReference>
<organism evidence="2 3">
    <name type="scientific">Leuconostoc citreum</name>
    <dbReference type="NCBI Taxonomy" id="33964"/>
    <lineage>
        <taxon>Bacteria</taxon>
        <taxon>Bacillati</taxon>
        <taxon>Bacillota</taxon>
        <taxon>Bacilli</taxon>
        <taxon>Lactobacillales</taxon>
        <taxon>Lactobacillaceae</taxon>
        <taxon>Leuconostoc</taxon>
    </lineage>
</organism>
<dbReference type="InterPro" id="IPR023130">
    <property type="entry name" value="Ta0600-like_sf"/>
</dbReference>
<evidence type="ECO:0000313" key="3">
    <source>
        <dbReference type="Proteomes" id="UP000323274"/>
    </source>
</evidence>
<dbReference type="EMBL" id="BJJW01000015">
    <property type="protein sequence ID" value="GDZ84538.1"/>
    <property type="molecule type" value="Genomic_DNA"/>
</dbReference>
<reference evidence="2 3" key="1">
    <citation type="submission" date="2019-04" db="EMBL/GenBank/DDBJ databases">
        <title>A pseudo-fructophilic Leuconostoc citreum strain F192-5 isolated from peel of satsuma mandarin: the first report for isolation and characterization of strain-dependent fructophilic-like characteristics.</title>
        <authorList>
            <person name="Maeno S."/>
            <person name="Tanizawa Y."/>
            <person name="Kajikawa A."/>
            <person name="Kanesaki Y."/>
            <person name="Kubota E."/>
            <person name="Arita M."/>
            <person name="Leon D."/>
            <person name="Endo A."/>
        </authorList>
    </citation>
    <scope>NUCLEOTIDE SEQUENCE [LARGE SCALE GENOMIC DNA]</scope>
    <source>
        <strain evidence="2 3">F192-5</strain>
    </source>
</reference>
<accession>A0A5A5U262</accession>
<dbReference type="Proteomes" id="UP000323274">
    <property type="component" value="Unassembled WGS sequence"/>
</dbReference>
<evidence type="ECO:0000256" key="1">
    <source>
        <dbReference type="ARBA" id="ARBA00023025"/>
    </source>
</evidence>
<name>A0A5A5U262_LEUCI</name>
<proteinExistence type="predicted"/>
<comment type="caution">
    <text evidence="2">The sequence shown here is derived from an EMBL/GenBank/DDBJ whole genome shotgun (WGS) entry which is preliminary data.</text>
</comment>
<gene>
    <name evidence="2" type="ORF">LCIT_17800</name>
</gene>
<dbReference type="AlphaFoldDB" id="A0A5A5U262"/>
<protein>
    <recommendedName>
        <fullName evidence="4">Bacteriocin immunity protein</fullName>
    </recommendedName>
</protein>
<evidence type="ECO:0008006" key="4">
    <source>
        <dbReference type="Google" id="ProtNLM"/>
    </source>
</evidence>
<keyword evidence="1" id="KW-0079">Bacteriocin immunity</keyword>
<dbReference type="RefSeq" id="WP_004905050.1">
    <property type="nucleotide sequence ID" value="NZ_BJJW01000015.1"/>
</dbReference>
<dbReference type="SUPFAM" id="SSF109797">
    <property type="entry name" value="Bacteriocin immunity protein-like"/>
    <property type="match status" value="1"/>
</dbReference>
<evidence type="ECO:0000313" key="2">
    <source>
        <dbReference type="EMBL" id="GDZ84538.1"/>
    </source>
</evidence>
<dbReference type="Gene3D" id="1.20.1440.50">
    <property type="entry name" value="Ta0600-like"/>
    <property type="match status" value="1"/>
</dbReference>